<evidence type="ECO:0000313" key="7">
    <source>
        <dbReference type="EMBL" id="MEJ1248260.1"/>
    </source>
</evidence>
<evidence type="ECO:0000256" key="1">
    <source>
        <dbReference type="ARBA" id="ARBA00022649"/>
    </source>
</evidence>
<dbReference type="HAMAP" id="MF_00265">
    <property type="entry name" value="VapC_Nob1"/>
    <property type="match status" value="1"/>
</dbReference>
<dbReference type="SUPFAM" id="SSF88723">
    <property type="entry name" value="PIN domain-like"/>
    <property type="match status" value="1"/>
</dbReference>
<organism evidence="7 8">
    <name type="scientific">Denitratimonas tolerans</name>
    <dbReference type="NCBI Taxonomy" id="1338420"/>
    <lineage>
        <taxon>Bacteria</taxon>
        <taxon>Pseudomonadati</taxon>
        <taxon>Pseudomonadota</taxon>
        <taxon>Gammaproteobacteria</taxon>
        <taxon>Lysobacterales</taxon>
        <taxon>Lysobacteraceae</taxon>
        <taxon>Denitratimonas</taxon>
    </lineage>
</organism>
<dbReference type="InterPro" id="IPR002716">
    <property type="entry name" value="PIN_dom"/>
</dbReference>
<accession>A0AAW9QSV7</accession>
<proteinExistence type="inferred from homology"/>
<name>A0AAW9QSV7_9GAMM</name>
<keyword evidence="1 5" id="KW-1277">Toxin-antitoxin system</keyword>
<evidence type="ECO:0000256" key="3">
    <source>
        <dbReference type="ARBA" id="ARBA00022723"/>
    </source>
</evidence>
<dbReference type="EMBL" id="JBBDHC010000001">
    <property type="protein sequence ID" value="MEJ1248260.1"/>
    <property type="molecule type" value="Genomic_DNA"/>
</dbReference>
<evidence type="ECO:0000256" key="2">
    <source>
        <dbReference type="ARBA" id="ARBA00022722"/>
    </source>
</evidence>
<keyword evidence="2 5" id="KW-0540">Nuclease</keyword>
<keyword evidence="4 5" id="KW-0378">Hydrolase</keyword>
<comment type="function">
    <text evidence="5">Toxic component of a toxin-antitoxin (TA) system. An RNase.</text>
</comment>
<feature type="binding site" evidence="5">
    <location>
        <position position="101"/>
    </location>
    <ligand>
        <name>Mg(2+)</name>
        <dbReference type="ChEBI" id="CHEBI:18420"/>
    </ligand>
</feature>
<dbReference type="Pfam" id="PF01850">
    <property type="entry name" value="PIN"/>
    <property type="match status" value="1"/>
</dbReference>
<dbReference type="InterPro" id="IPR041705">
    <property type="entry name" value="PIN_Sll0205"/>
</dbReference>
<dbReference type="Proteomes" id="UP001364472">
    <property type="component" value="Unassembled WGS sequence"/>
</dbReference>
<feature type="domain" description="PIN" evidence="6">
    <location>
        <begin position="2"/>
        <end position="126"/>
    </location>
</feature>
<dbReference type="Gene3D" id="3.40.50.1010">
    <property type="entry name" value="5'-nuclease"/>
    <property type="match status" value="1"/>
</dbReference>
<reference evidence="7 8" key="1">
    <citation type="journal article" date="2016" name="Antonie Van Leeuwenhoek">
        <title>Denitratimonas tolerans gen. nov., sp. nov., a denitrifying bacterium isolated from a bioreactor for tannery wastewater treatment.</title>
        <authorList>
            <person name="Han S.I."/>
            <person name="Kim J.O."/>
            <person name="Lee Y.R."/>
            <person name="Ekpeghere K.I."/>
            <person name="Koh S.C."/>
            <person name="Whang K.S."/>
        </authorList>
    </citation>
    <scope>NUCLEOTIDE SEQUENCE [LARGE SCALE GENOMIC DNA]</scope>
    <source>
        <strain evidence="7 8">KACC 17565</strain>
    </source>
</reference>
<dbReference type="CDD" id="cd09872">
    <property type="entry name" value="PIN_Sll0205-like"/>
    <property type="match status" value="1"/>
</dbReference>
<gene>
    <name evidence="5" type="primary">vapC</name>
    <name evidence="7" type="ORF">WB794_01000</name>
</gene>
<dbReference type="GO" id="GO:0016787">
    <property type="term" value="F:hydrolase activity"/>
    <property type="evidence" value="ECO:0007669"/>
    <property type="project" value="UniProtKB-KW"/>
</dbReference>
<comment type="caution">
    <text evidence="7">The sequence shown here is derived from an EMBL/GenBank/DDBJ whole genome shotgun (WGS) entry which is preliminary data.</text>
</comment>
<dbReference type="InterPro" id="IPR029060">
    <property type="entry name" value="PIN-like_dom_sf"/>
</dbReference>
<evidence type="ECO:0000259" key="6">
    <source>
        <dbReference type="Pfam" id="PF01850"/>
    </source>
</evidence>
<keyword evidence="8" id="KW-1185">Reference proteome</keyword>
<keyword evidence="3 5" id="KW-0479">Metal-binding</keyword>
<dbReference type="AlphaFoldDB" id="A0AAW9QSV7"/>
<evidence type="ECO:0000313" key="8">
    <source>
        <dbReference type="Proteomes" id="UP001364472"/>
    </source>
</evidence>
<keyword evidence="5" id="KW-0800">Toxin</keyword>
<dbReference type="GO" id="GO:0000287">
    <property type="term" value="F:magnesium ion binding"/>
    <property type="evidence" value="ECO:0007669"/>
    <property type="project" value="UniProtKB-UniRule"/>
</dbReference>
<dbReference type="PANTHER" id="PTHR36173:SF1">
    <property type="entry name" value="RIBONUCLEASE VAPC22"/>
    <property type="match status" value="1"/>
</dbReference>
<evidence type="ECO:0000256" key="4">
    <source>
        <dbReference type="ARBA" id="ARBA00022801"/>
    </source>
</evidence>
<dbReference type="InterPro" id="IPR022907">
    <property type="entry name" value="VapC_family"/>
</dbReference>
<evidence type="ECO:0000256" key="5">
    <source>
        <dbReference type="HAMAP-Rule" id="MF_00265"/>
    </source>
</evidence>
<dbReference type="EC" id="3.1.-.-" evidence="5"/>
<sequence length="132" mass="14390">MIVLDTHALLWWVAGEHAALSPTALRAIEAEREGGRIAVSSISAWELATLVARGRVALSVDVGQWLELVGQIEAVEFVPVDNTIAIQSVELPGDFHKDPADRLIVATARVLDAPLVTADEKIHAYPHLRTIW</sequence>
<comment type="cofactor">
    <cofactor evidence="5">
        <name>Mg(2+)</name>
        <dbReference type="ChEBI" id="CHEBI:18420"/>
    </cofactor>
</comment>
<feature type="binding site" evidence="5">
    <location>
        <position position="5"/>
    </location>
    <ligand>
        <name>Mg(2+)</name>
        <dbReference type="ChEBI" id="CHEBI:18420"/>
    </ligand>
</feature>
<protein>
    <recommendedName>
        <fullName evidence="5">Ribonuclease VapC</fullName>
        <shortName evidence="5">RNase VapC</shortName>
        <ecNumber evidence="5">3.1.-.-</ecNumber>
    </recommendedName>
    <alternativeName>
        <fullName evidence="5">Toxin VapC</fullName>
    </alternativeName>
</protein>
<dbReference type="InterPro" id="IPR052919">
    <property type="entry name" value="TA_system_RNase"/>
</dbReference>
<dbReference type="GO" id="GO:0004540">
    <property type="term" value="F:RNA nuclease activity"/>
    <property type="evidence" value="ECO:0007669"/>
    <property type="project" value="InterPro"/>
</dbReference>
<dbReference type="PANTHER" id="PTHR36173">
    <property type="entry name" value="RIBONUCLEASE VAPC16-RELATED"/>
    <property type="match status" value="1"/>
</dbReference>
<dbReference type="GO" id="GO:0090729">
    <property type="term" value="F:toxin activity"/>
    <property type="evidence" value="ECO:0007669"/>
    <property type="project" value="UniProtKB-KW"/>
</dbReference>
<comment type="similarity">
    <text evidence="5">Belongs to the PINc/VapC protein family.</text>
</comment>
<dbReference type="RefSeq" id="WP_337333968.1">
    <property type="nucleotide sequence ID" value="NZ_JBBDHC010000001.1"/>
</dbReference>
<keyword evidence="5" id="KW-0460">Magnesium</keyword>